<dbReference type="InterPro" id="IPR001841">
    <property type="entry name" value="Znf_RING"/>
</dbReference>
<feature type="transmembrane region" description="Helical" evidence="5">
    <location>
        <begin position="381"/>
        <end position="402"/>
    </location>
</feature>
<feature type="compositionally biased region" description="Low complexity" evidence="4">
    <location>
        <begin position="159"/>
        <end position="211"/>
    </location>
</feature>
<evidence type="ECO:0000256" key="3">
    <source>
        <dbReference type="PROSITE-ProRule" id="PRU00175"/>
    </source>
</evidence>
<keyword evidence="2" id="KW-0862">Zinc</keyword>
<dbReference type="Pfam" id="PF00188">
    <property type="entry name" value="CAP"/>
    <property type="match status" value="1"/>
</dbReference>
<protein>
    <submittedName>
        <fullName evidence="9">RING-type E3 ubiquitin transferase</fullName>
    </submittedName>
</protein>
<keyword evidence="5" id="KW-1133">Transmembrane helix</keyword>
<evidence type="ECO:0000256" key="1">
    <source>
        <dbReference type="ARBA" id="ARBA00022771"/>
    </source>
</evidence>
<evidence type="ECO:0000256" key="2">
    <source>
        <dbReference type="ARBA" id="ARBA00022833"/>
    </source>
</evidence>
<evidence type="ECO:0000313" key="8">
    <source>
        <dbReference type="Proteomes" id="UP000035681"/>
    </source>
</evidence>
<keyword evidence="8" id="KW-1185">Reference proteome</keyword>
<proteinExistence type="predicted"/>
<dbReference type="GO" id="GO:0005737">
    <property type="term" value="C:cytoplasm"/>
    <property type="evidence" value="ECO:0007669"/>
    <property type="project" value="TreeGrafter"/>
</dbReference>
<accession>A0AAF5DPB3</accession>
<evidence type="ECO:0000256" key="5">
    <source>
        <dbReference type="SAM" id="Phobius"/>
    </source>
</evidence>
<dbReference type="Gene3D" id="3.30.40.10">
    <property type="entry name" value="Zinc/RING finger domain, C3HC4 (zinc finger)"/>
    <property type="match status" value="1"/>
</dbReference>
<keyword evidence="1 3" id="KW-0863">Zinc-finger</keyword>
<dbReference type="SUPFAM" id="SSF57850">
    <property type="entry name" value="RING/U-box"/>
    <property type="match status" value="1"/>
</dbReference>
<organism evidence="8 9">
    <name type="scientific">Strongyloides stercoralis</name>
    <name type="common">Threadworm</name>
    <dbReference type="NCBI Taxonomy" id="6248"/>
    <lineage>
        <taxon>Eukaryota</taxon>
        <taxon>Metazoa</taxon>
        <taxon>Ecdysozoa</taxon>
        <taxon>Nematoda</taxon>
        <taxon>Chromadorea</taxon>
        <taxon>Rhabditida</taxon>
        <taxon>Tylenchina</taxon>
        <taxon>Panagrolaimomorpha</taxon>
        <taxon>Strongyloidoidea</taxon>
        <taxon>Strongyloididae</taxon>
        <taxon>Strongyloides</taxon>
    </lineage>
</organism>
<dbReference type="AlphaFoldDB" id="A0AAF5DPB3"/>
<feature type="signal peptide" evidence="6">
    <location>
        <begin position="1"/>
        <end position="22"/>
    </location>
</feature>
<dbReference type="SUPFAM" id="SSF55797">
    <property type="entry name" value="PR-1-like"/>
    <property type="match status" value="1"/>
</dbReference>
<keyword evidence="5" id="KW-0812">Transmembrane</keyword>
<dbReference type="FunFam" id="3.30.40.10:FF:000625">
    <property type="entry name" value="E3 ubiquitin ligase Rnf157"/>
    <property type="match status" value="1"/>
</dbReference>
<feature type="domain" description="RING-type" evidence="7">
    <location>
        <begin position="716"/>
        <end position="755"/>
    </location>
</feature>
<dbReference type="InterPro" id="IPR045194">
    <property type="entry name" value="MGRN1/RNF157-like"/>
</dbReference>
<dbReference type="GO" id="GO:0008270">
    <property type="term" value="F:zinc ion binding"/>
    <property type="evidence" value="ECO:0007669"/>
    <property type="project" value="UniProtKB-KW"/>
</dbReference>
<evidence type="ECO:0000256" key="4">
    <source>
        <dbReference type="SAM" id="MobiDB-lite"/>
    </source>
</evidence>
<keyword evidence="6" id="KW-0732">Signal</keyword>
<evidence type="ECO:0000313" key="9">
    <source>
        <dbReference type="WBParaSite" id="TCONS_00015178.p1"/>
    </source>
</evidence>
<feature type="chain" id="PRO_5041942277" evidence="6">
    <location>
        <begin position="23"/>
        <end position="912"/>
    </location>
</feature>
<feature type="transmembrane region" description="Helical" evidence="5">
    <location>
        <begin position="414"/>
        <end position="432"/>
    </location>
</feature>
<dbReference type="Gene3D" id="3.40.33.10">
    <property type="entry name" value="CAP"/>
    <property type="match status" value="1"/>
</dbReference>
<dbReference type="Pfam" id="PF13920">
    <property type="entry name" value="zf-C3HC4_3"/>
    <property type="match status" value="1"/>
</dbReference>
<dbReference type="InterPro" id="IPR035940">
    <property type="entry name" value="CAP_sf"/>
</dbReference>
<feature type="region of interest" description="Disordered" evidence="4">
    <location>
        <begin position="159"/>
        <end position="215"/>
    </location>
</feature>
<evidence type="ECO:0000256" key="6">
    <source>
        <dbReference type="SAM" id="SignalP"/>
    </source>
</evidence>
<dbReference type="WBParaSite" id="TCONS_00015178.p1">
    <property type="protein sequence ID" value="TCONS_00015178.p1"/>
    <property type="gene ID" value="XLOC_010400"/>
</dbReference>
<dbReference type="InterPro" id="IPR014044">
    <property type="entry name" value="CAP_dom"/>
</dbReference>
<dbReference type="PANTHER" id="PTHR22996">
    <property type="entry name" value="MAHOGUNIN"/>
    <property type="match status" value="1"/>
</dbReference>
<name>A0AAF5DPB3_STRER</name>
<sequence>MNLCCYLFLIFNFILFTNFVKSKLRHIKVTHKNGAKVYVVNHQRFGTFKDAYKYSKIKRNTLKNTKPLRRLIKKPIKSPIIRLRKKPIKRITKLSISRGYNVNVREKTIRTIDPVVITPKSLVTVSPIMKLPSKSIKKITKESISTTISNNITETTTNTIKPTATTTTSTESPTTTTTTATTTTSTESPTTTTTTATTTTSTKSPTTTTTTVTEDEDAKRLETLYNSIDNYRKKYKVQSLRINSKLEIKAEECVLKYERENRPWESADPQFGLNFGSNAFKTNEATDDWHYTKKDFNYDNPVCNPYNQEFVIMVWKSATDIGCSLGPGYNYRVCCVFYPMGNLKDEKVFAKTIIVKKTDYTNEIELIKSDNIIKLVFRHPFFILLNVFRMLLNLTSCLVTIYKIDFLHKQIKYFIIYLNIVISIHINIMGQITSNTRNNSIFRRRGTSDNTNTRYTEEGTEIENFQPKSDGTVFGSHFLMGGGIYESIKHDNFLFGDLVDLEHVGSKPTHFPYEIQPGPDTIATLNTLVNIRRNSICFGKKKDKNDSEVSLEFIFDCDSPCYVQIHFHAKEYIHGLALSLMYEKNEVLSSEKFYFDTGSNILFNEFSFKPDDYNIIAVGKNFNENSESNDNSSSSYSQVVIEIRSIGEKNETSHNEHVQLTFCNIVKSNDKNSFLMLKPQRQKLFIDGVLYLLQEVYGIENKEYETSMIDENGSECIICMSDIRDTVILPCRHLCICNNCAETLRYKQNNCPICRSPFRALLQMKTCRVIGNSNSNEGQCNGRVKYEIQTLIESLNGINSSMSHNKQHLPKLNSTSIEIDKDNKNNISTNVCEQKSISTDNNSCRKLQEVLKTSNETEVNVIVEEEEIELHDLDKKINKNINEEFNNEDEYKNNEHINGEELKESKNNENIY</sequence>
<dbReference type="SMART" id="SM00184">
    <property type="entry name" value="RING"/>
    <property type="match status" value="1"/>
</dbReference>
<evidence type="ECO:0000259" key="7">
    <source>
        <dbReference type="PROSITE" id="PS50089"/>
    </source>
</evidence>
<dbReference type="PROSITE" id="PS50089">
    <property type="entry name" value="ZF_RING_2"/>
    <property type="match status" value="1"/>
</dbReference>
<keyword evidence="1 3" id="KW-0479">Metal-binding</keyword>
<dbReference type="GO" id="GO:0061630">
    <property type="term" value="F:ubiquitin protein ligase activity"/>
    <property type="evidence" value="ECO:0007669"/>
    <property type="project" value="UniProtKB-EC"/>
</dbReference>
<keyword evidence="5" id="KW-0472">Membrane</keyword>
<dbReference type="Proteomes" id="UP000035681">
    <property type="component" value="Unplaced"/>
</dbReference>
<feature type="region of interest" description="Disordered" evidence="4">
    <location>
        <begin position="890"/>
        <end position="912"/>
    </location>
</feature>
<dbReference type="GO" id="GO:0016567">
    <property type="term" value="P:protein ubiquitination"/>
    <property type="evidence" value="ECO:0007669"/>
    <property type="project" value="TreeGrafter"/>
</dbReference>
<reference evidence="9" key="1">
    <citation type="submission" date="2024-02" db="UniProtKB">
        <authorList>
            <consortium name="WormBaseParasite"/>
        </authorList>
    </citation>
    <scope>IDENTIFICATION</scope>
</reference>
<dbReference type="InterPro" id="IPR013083">
    <property type="entry name" value="Znf_RING/FYVE/PHD"/>
</dbReference>
<dbReference type="PANTHER" id="PTHR22996:SF0">
    <property type="entry name" value="RE60872P-RELATED"/>
    <property type="match status" value="1"/>
</dbReference>